<proteinExistence type="predicted"/>
<evidence type="ECO:0000313" key="3">
    <source>
        <dbReference type="Proteomes" id="UP001321580"/>
    </source>
</evidence>
<dbReference type="Pfam" id="PF09694">
    <property type="entry name" value="Gcw_chp"/>
    <property type="match status" value="1"/>
</dbReference>
<sequence>MPRGAIVLLALLLATPSRAQVSGSAAIVSDYRFRGISLSDNRPAVQAALAYDHKDGFYAGVLASSARPDPESGNDVQVLPYLGYARRFGNGIGWDVGVSYAAFLDASGYDYPEIHVGLSSAHLSARLNFSHRYFGDDSDALYLELNGSHPLSDRVRLLGHAGWLHHDTTEQSFPGLQRQRFDLRAGLGVTVAACDLQIAWVWSDGEEVRYAFSPEVDHSTLVLSLSRSW</sequence>
<dbReference type="InterPro" id="IPR010239">
    <property type="entry name" value="CHP02001"/>
</dbReference>
<keyword evidence="1" id="KW-0732">Signal</keyword>
<comment type="caution">
    <text evidence="2">The sequence shown here is derived from an EMBL/GenBank/DDBJ whole genome shotgun (WGS) entry which is preliminary data.</text>
</comment>
<feature type="signal peptide" evidence="1">
    <location>
        <begin position="1"/>
        <end position="19"/>
    </location>
</feature>
<name>A0ABT6XE48_9GAMM</name>
<dbReference type="RefSeq" id="WP_283211864.1">
    <property type="nucleotide sequence ID" value="NZ_JASGBI010000001.1"/>
</dbReference>
<evidence type="ECO:0000313" key="2">
    <source>
        <dbReference type="EMBL" id="MDI9238403.1"/>
    </source>
</evidence>
<gene>
    <name evidence="2" type="ORF">QLQ15_05690</name>
</gene>
<dbReference type="EMBL" id="JASGBI010000001">
    <property type="protein sequence ID" value="MDI9238403.1"/>
    <property type="molecule type" value="Genomic_DNA"/>
</dbReference>
<organism evidence="2 3">
    <name type="scientific">Lysobacter stagni</name>
    <dbReference type="NCBI Taxonomy" id="3045172"/>
    <lineage>
        <taxon>Bacteria</taxon>
        <taxon>Pseudomonadati</taxon>
        <taxon>Pseudomonadota</taxon>
        <taxon>Gammaproteobacteria</taxon>
        <taxon>Lysobacterales</taxon>
        <taxon>Lysobacteraceae</taxon>
        <taxon>Lysobacter</taxon>
    </lineage>
</organism>
<reference evidence="2 3" key="1">
    <citation type="submission" date="2023-05" db="EMBL/GenBank/DDBJ databases">
        <title>Lysobacter sp. strain LF1 Genome sequencing and assembly.</title>
        <authorList>
            <person name="Jung Y."/>
        </authorList>
    </citation>
    <scope>NUCLEOTIDE SEQUENCE [LARGE SCALE GENOMIC DNA]</scope>
    <source>
        <strain evidence="2 3">LF1</strain>
    </source>
</reference>
<dbReference type="SUPFAM" id="SSF56935">
    <property type="entry name" value="Porins"/>
    <property type="match status" value="1"/>
</dbReference>
<evidence type="ECO:0000256" key="1">
    <source>
        <dbReference type="SAM" id="SignalP"/>
    </source>
</evidence>
<feature type="chain" id="PRO_5045526833" evidence="1">
    <location>
        <begin position="20"/>
        <end position="229"/>
    </location>
</feature>
<accession>A0ABT6XE48</accession>
<keyword evidence="3" id="KW-1185">Reference proteome</keyword>
<dbReference type="Proteomes" id="UP001321580">
    <property type="component" value="Unassembled WGS sequence"/>
</dbReference>
<dbReference type="NCBIfam" id="TIGR02001">
    <property type="entry name" value="gcw_chp"/>
    <property type="match status" value="1"/>
</dbReference>
<protein>
    <submittedName>
        <fullName evidence="2">TorF family putative porin</fullName>
    </submittedName>
</protein>